<feature type="transmembrane region" description="Helical" evidence="5">
    <location>
        <begin position="133"/>
        <end position="156"/>
    </location>
</feature>
<feature type="transmembrane region" description="Helical" evidence="5">
    <location>
        <begin position="284"/>
        <end position="302"/>
    </location>
</feature>
<keyword evidence="3 5" id="KW-1133">Transmembrane helix</keyword>
<name>A0ABP8FAZ7_9BACT</name>
<organism evidence="7 8">
    <name type="scientific">Nibribacter koreensis</name>
    <dbReference type="NCBI Taxonomy" id="1084519"/>
    <lineage>
        <taxon>Bacteria</taxon>
        <taxon>Pseudomonadati</taxon>
        <taxon>Bacteroidota</taxon>
        <taxon>Cytophagia</taxon>
        <taxon>Cytophagales</taxon>
        <taxon>Hymenobacteraceae</taxon>
        <taxon>Nibribacter</taxon>
    </lineage>
</organism>
<dbReference type="InterPro" id="IPR044880">
    <property type="entry name" value="NCX_ion-bd_dom_sf"/>
</dbReference>
<dbReference type="Proteomes" id="UP001501844">
    <property type="component" value="Unassembled WGS sequence"/>
</dbReference>
<feature type="transmembrane region" description="Helical" evidence="5">
    <location>
        <begin position="246"/>
        <end position="264"/>
    </location>
</feature>
<evidence type="ECO:0000313" key="8">
    <source>
        <dbReference type="Proteomes" id="UP001501844"/>
    </source>
</evidence>
<feature type="transmembrane region" description="Helical" evidence="5">
    <location>
        <begin position="216"/>
        <end position="239"/>
    </location>
</feature>
<dbReference type="Pfam" id="PF01699">
    <property type="entry name" value="Na_Ca_ex"/>
    <property type="match status" value="2"/>
</dbReference>
<feature type="transmembrane region" description="Helical" evidence="5">
    <location>
        <begin position="77"/>
        <end position="95"/>
    </location>
</feature>
<feature type="transmembrane region" description="Helical" evidence="5">
    <location>
        <begin position="107"/>
        <end position="127"/>
    </location>
</feature>
<keyword evidence="4 5" id="KW-0472">Membrane</keyword>
<evidence type="ECO:0000256" key="2">
    <source>
        <dbReference type="ARBA" id="ARBA00022692"/>
    </source>
</evidence>
<evidence type="ECO:0000256" key="4">
    <source>
        <dbReference type="ARBA" id="ARBA00023136"/>
    </source>
</evidence>
<keyword evidence="2 5" id="KW-0812">Transmembrane</keyword>
<gene>
    <name evidence="7" type="ORF">GCM10023183_08400</name>
</gene>
<evidence type="ECO:0000259" key="6">
    <source>
        <dbReference type="Pfam" id="PF01699"/>
    </source>
</evidence>
<comment type="subcellular location">
    <subcellularLocation>
        <location evidence="1">Membrane</location>
        <topology evidence="1">Multi-pass membrane protein</topology>
    </subcellularLocation>
</comment>
<sequence length="332" mass="36248">MESVYISIAGFSICTLAIILSGVKLTKYGDAIAELTGLGKAWIGLVLMASVTSLPELINGISSVAFLSQPDLAAGDIFGSCIFNLLILSLVDARIKKPLTSLLKSNHVFTGLAGIVLISVSGLAIVLRDITPVLYWVSPFTIFIFLVYFLVVYGIFQHERLTELPFKPEEVAKQQKEQLRTVIKYYILNAFLVIAAAAFLPYFGEGIASHFGLGKTFFGTLFLATSTSLPELVVSFVAIRMGSFDLLVGNLLGSNIFNIFILGLDDLFYTKGSLFADISTDHLQTIMVVIIMTAVLGLGIMAKPTRKLWKLSLDTTIILLLYIGLMMVLYYG</sequence>
<evidence type="ECO:0000256" key="5">
    <source>
        <dbReference type="SAM" id="Phobius"/>
    </source>
</evidence>
<dbReference type="InterPro" id="IPR004481">
    <property type="entry name" value="K/Na/Ca-exchanger"/>
</dbReference>
<reference evidence="8" key="1">
    <citation type="journal article" date="2019" name="Int. J. Syst. Evol. Microbiol.">
        <title>The Global Catalogue of Microorganisms (GCM) 10K type strain sequencing project: providing services to taxonomists for standard genome sequencing and annotation.</title>
        <authorList>
            <consortium name="The Broad Institute Genomics Platform"/>
            <consortium name="The Broad Institute Genome Sequencing Center for Infectious Disease"/>
            <person name="Wu L."/>
            <person name="Ma J."/>
        </authorList>
    </citation>
    <scope>NUCLEOTIDE SEQUENCE [LARGE SCALE GENOMIC DNA]</scope>
    <source>
        <strain evidence="8">JCM 17917</strain>
    </source>
</reference>
<evidence type="ECO:0000256" key="1">
    <source>
        <dbReference type="ARBA" id="ARBA00004141"/>
    </source>
</evidence>
<accession>A0ABP8FAZ7</accession>
<feature type="transmembrane region" description="Helical" evidence="5">
    <location>
        <begin position="185"/>
        <end position="204"/>
    </location>
</feature>
<dbReference type="Gene3D" id="1.20.1420.30">
    <property type="entry name" value="NCX, central ion-binding region"/>
    <property type="match status" value="1"/>
</dbReference>
<feature type="transmembrane region" description="Helical" evidence="5">
    <location>
        <begin position="37"/>
        <end position="57"/>
    </location>
</feature>
<protein>
    <submittedName>
        <fullName evidence="7">Sodium:calcium antiporter</fullName>
    </submittedName>
</protein>
<feature type="transmembrane region" description="Helical" evidence="5">
    <location>
        <begin position="311"/>
        <end position="331"/>
    </location>
</feature>
<keyword evidence="8" id="KW-1185">Reference proteome</keyword>
<dbReference type="InterPro" id="IPR004837">
    <property type="entry name" value="NaCa_Exmemb"/>
</dbReference>
<proteinExistence type="predicted"/>
<feature type="transmembrane region" description="Helical" evidence="5">
    <location>
        <begin position="6"/>
        <end position="25"/>
    </location>
</feature>
<feature type="domain" description="Sodium/calcium exchanger membrane region" evidence="6">
    <location>
        <begin position="187"/>
        <end position="328"/>
    </location>
</feature>
<comment type="caution">
    <text evidence="7">The sequence shown here is derived from an EMBL/GenBank/DDBJ whole genome shotgun (WGS) entry which is preliminary data.</text>
</comment>
<dbReference type="EMBL" id="BAABGX010000001">
    <property type="protein sequence ID" value="GAA4299315.1"/>
    <property type="molecule type" value="Genomic_DNA"/>
</dbReference>
<evidence type="ECO:0000256" key="3">
    <source>
        <dbReference type="ARBA" id="ARBA00022989"/>
    </source>
</evidence>
<feature type="domain" description="Sodium/calcium exchanger membrane region" evidence="6">
    <location>
        <begin position="7"/>
        <end position="153"/>
    </location>
</feature>
<dbReference type="PANTHER" id="PTHR10846">
    <property type="entry name" value="SODIUM/POTASSIUM/CALCIUM EXCHANGER"/>
    <property type="match status" value="1"/>
</dbReference>
<evidence type="ECO:0000313" key="7">
    <source>
        <dbReference type="EMBL" id="GAA4299315.1"/>
    </source>
</evidence>
<dbReference type="PANTHER" id="PTHR10846:SF8">
    <property type="entry name" value="INNER MEMBRANE PROTEIN YRBG"/>
    <property type="match status" value="1"/>
</dbReference>
<dbReference type="RefSeq" id="WP_345162657.1">
    <property type="nucleotide sequence ID" value="NZ_BAABGX010000001.1"/>
</dbReference>